<keyword evidence="1" id="KW-0732">Signal</keyword>
<dbReference type="EMBL" id="JH668303">
    <property type="protein sequence ID" value="KAG6443522.1"/>
    <property type="molecule type" value="Genomic_DNA"/>
</dbReference>
<organism evidence="2 3">
    <name type="scientific">Manduca sexta</name>
    <name type="common">Tobacco hawkmoth</name>
    <name type="synonym">Tobacco hornworm</name>
    <dbReference type="NCBI Taxonomy" id="7130"/>
    <lineage>
        <taxon>Eukaryota</taxon>
        <taxon>Metazoa</taxon>
        <taxon>Ecdysozoa</taxon>
        <taxon>Arthropoda</taxon>
        <taxon>Hexapoda</taxon>
        <taxon>Insecta</taxon>
        <taxon>Pterygota</taxon>
        <taxon>Neoptera</taxon>
        <taxon>Endopterygota</taxon>
        <taxon>Lepidoptera</taxon>
        <taxon>Glossata</taxon>
        <taxon>Ditrysia</taxon>
        <taxon>Bombycoidea</taxon>
        <taxon>Sphingidae</taxon>
        <taxon>Sphinginae</taxon>
        <taxon>Sphingini</taxon>
        <taxon>Manduca</taxon>
    </lineage>
</organism>
<comment type="caution">
    <text evidence="2">The sequence shown here is derived from an EMBL/GenBank/DDBJ whole genome shotgun (WGS) entry which is preliminary data.</text>
</comment>
<accession>A0A922CFI8</accession>
<reference evidence="2" key="2">
    <citation type="submission" date="2020-12" db="EMBL/GenBank/DDBJ databases">
        <authorList>
            <person name="Kanost M."/>
        </authorList>
    </citation>
    <scope>NUCLEOTIDE SEQUENCE</scope>
</reference>
<dbReference type="Proteomes" id="UP000791440">
    <property type="component" value="Unassembled WGS sequence"/>
</dbReference>
<evidence type="ECO:0000313" key="2">
    <source>
        <dbReference type="EMBL" id="KAG6443523.1"/>
    </source>
</evidence>
<dbReference type="OrthoDB" id="5919137at2759"/>
<dbReference type="AlphaFoldDB" id="A0A922CFI8"/>
<gene>
    <name evidence="2" type="ORF">O3G_MSEX002928</name>
</gene>
<feature type="chain" id="PRO_5038324590" description="Tachykinin" evidence="1">
    <location>
        <begin position="22"/>
        <end position="253"/>
    </location>
</feature>
<evidence type="ECO:0000256" key="1">
    <source>
        <dbReference type="SAM" id="SignalP"/>
    </source>
</evidence>
<name>A0A922CFI8_MANSE</name>
<protein>
    <recommendedName>
        <fullName evidence="4">Tachykinin</fullName>
    </recommendedName>
</protein>
<proteinExistence type="predicted"/>
<dbReference type="EMBL" id="JH668303">
    <property type="protein sequence ID" value="KAG6443523.1"/>
    <property type="molecule type" value="Genomic_DNA"/>
</dbReference>
<reference evidence="2" key="1">
    <citation type="journal article" date="2016" name="Insect Biochem. Mol. Biol.">
        <title>Multifaceted biological insights from a draft genome sequence of the tobacco hornworm moth, Manduca sexta.</title>
        <authorList>
            <person name="Kanost M.R."/>
            <person name="Arrese E.L."/>
            <person name="Cao X."/>
            <person name="Chen Y.R."/>
            <person name="Chellapilla S."/>
            <person name="Goldsmith M.R."/>
            <person name="Grosse-Wilde E."/>
            <person name="Heckel D.G."/>
            <person name="Herndon N."/>
            <person name="Jiang H."/>
            <person name="Papanicolaou A."/>
            <person name="Qu J."/>
            <person name="Soulages J.L."/>
            <person name="Vogel H."/>
            <person name="Walters J."/>
            <person name="Waterhouse R.M."/>
            <person name="Ahn S.J."/>
            <person name="Almeida F.C."/>
            <person name="An C."/>
            <person name="Aqrawi P."/>
            <person name="Bretschneider A."/>
            <person name="Bryant W.B."/>
            <person name="Bucks S."/>
            <person name="Chao H."/>
            <person name="Chevignon G."/>
            <person name="Christen J.M."/>
            <person name="Clarke D.F."/>
            <person name="Dittmer N.T."/>
            <person name="Ferguson L.C.F."/>
            <person name="Garavelou S."/>
            <person name="Gordon K.H.J."/>
            <person name="Gunaratna R.T."/>
            <person name="Han Y."/>
            <person name="Hauser F."/>
            <person name="He Y."/>
            <person name="Heidel-Fischer H."/>
            <person name="Hirsh A."/>
            <person name="Hu Y."/>
            <person name="Jiang H."/>
            <person name="Kalra D."/>
            <person name="Klinner C."/>
            <person name="Konig C."/>
            <person name="Kovar C."/>
            <person name="Kroll A.R."/>
            <person name="Kuwar S.S."/>
            <person name="Lee S.L."/>
            <person name="Lehman R."/>
            <person name="Li K."/>
            <person name="Li Z."/>
            <person name="Liang H."/>
            <person name="Lovelace S."/>
            <person name="Lu Z."/>
            <person name="Mansfield J.H."/>
            <person name="McCulloch K.J."/>
            <person name="Mathew T."/>
            <person name="Morton B."/>
            <person name="Muzny D.M."/>
            <person name="Neunemann D."/>
            <person name="Ongeri F."/>
            <person name="Pauchet Y."/>
            <person name="Pu L.L."/>
            <person name="Pyrousis I."/>
            <person name="Rao X.J."/>
            <person name="Redding A."/>
            <person name="Roesel C."/>
            <person name="Sanchez-Gracia A."/>
            <person name="Schaack S."/>
            <person name="Shukla A."/>
            <person name="Tetreau G."/>
            <person name="Wang Y."/>
            <person name="Xiong G.H."/>
            <person name="Traut W."/>
            <person name="Walsh T.K."/>
            <person name="Worley K.C."/>
            <person name="Wu D."/>
            <person name="Wu W."/>
            <person name="Wu Y.Q."/>
            <person name="Zhang X."/>
            <person name="Zou Z."/>
            <person name="Zucker H."/>
            <person name="Briscoe A.D."/>
            <person name="Burmester T."/>
            <person name="Clem R.J."/>
            <person name="Feyereisen R."/>
            <person name="Grimmelikhuijzen C.J.P."/>
            <person name="Hamodrakas S.J."/>
            <person name="Hansson B.S."/>
            <person name="Huguet E."/>
            <person name="Jermiin L.S."/>
            <person name="Lan Q."/>
            <person name="Lehman H.K."/>
            <person name="Lorenzen M."/>
            <person name="Merzendorfer H."/>
            <person name="Michalopoulos I."/>
            <person name="Morton D.B."/>
            <person name="Muthukrishnan S."/>
            <person name="Oakeshott J.G."/>
            <person name="Palmer W."/>
            <person name="Park Y."/>
            <person name="Passarelli A.L."/>
            <person name="Rozas J."/>
            <person name="Schwartz L.M."/>
            <person name="Smith W."/>
            <person name="Southgate A."/>
            <person name="Vilcinskas A."/>
            <person name="Vogt R."/>
            <person name="Wang P."/>
            <person name="Werren J."/>
            <person name="Yu X.Q."/>
            <person name="Zhou J.J."/>
            <person name="Brown S.J."/>
            <person name="Scherer S.E."/>
            <person name="Richards S."/>
            <person name="Blissard G.W."/>
        </authorList>
    </citation>
    <scope>NUCLEOTIDE SEQUENCE</scope>
</reference>
<feature type="signal peptide" evidence="1">
    <location>
        <begin position="1"/>
        <end position="21"/>
    </location>
</feature>
<sequence length="253" mass="29391">MGAFRTCFLFISLQLVSMIASQELYKRLPQGFVGMRGKKYIDDSAEQFYKRKPQFFVGVKGKKTFYDFMESPENYFKRAPMGFMGVRGKKEALIPENNYYPQNYEYVLKRDGSLIGQIDYTSNENTNDPEFPILNEILNEYLQKLERPAEAEVNDTSEETERITNEVDKRAANIHQFFGVRGKKSIQNKRPYDLSFRGKFIGVRGKKDLKNSPQEIKFLLSGPFPKRKGQMGFFGMRGKKWIDESSPEVETPN</sequence>
<keyword evidence="3" id="KW-1185">Reference proteome</keyword>
<evidence type="ECO:0000313" key="3">
    <source>
        <dbReference type="Proteomes" id="UP000791440"/>
    </source>
</evidence>
<evidence type="ECO:0008006" key="4">
    <source>
        <dbReference type="Google" id="ProtNLM"/>
    </source>
</evidence>